<dbReference type="Proteomes" id="UP001204814">
    <property type="component" value="Unassembled WGS sequence"/>
</dbReference>
<dbReference type="Proteomes" id="UP001197827">
    <property type="component" value="Unassembled WGS sequence"/>
</dbReference>
<evidence type="ECO:0000313" key="3">
    <source>
        <dbReference type="EMBL" id="MCQ5061513.1"/>
    </source>
</evidence>
<dbReference type="EMBL" id="JANGBO010000004">
    <property type="protein sequence ID" value="MCQ5061513.1"/>
    <property type="molecule type" value="Genomic_DNA"/>
</dbReference>
<organism evidence="1 4">
    <name type="scientific">Faecalibacillus intestinalis</name>
    <dbReference type="NCBI Taxonomy" id="1982626"/>
    <lineage>
        <taxon>Bacteria</taxon>
        <taxon>Bacillati</taxon>
        <taxon>Bacillota</taxon>
        <taxon>Erysipelotrichia</taxon>
        <taxon>Erysipelotrichales</taxon>
        <taxon>Coprobacillaceae</taxon>
        <taxon>Faecalibacillus</taxon>
    </lineage>
</organism>
<sequence length="133" mass="15684">MKKSQSNLTLLEMNGEELKRLFNRLDHSKFRSSFHLAKKYKDYCNEKGLDVIEQHARDFISKRIAPAVILNDGKQTPMKNHPVFIAQHATASCCRGCLYKWYHIKPHTQLNDSQQEMIVQVIMAWIKRELQRK</sequence>
<evidence type="ECO:0000313" key="1">
    <source>
        <dbReference type="EMBL" id="BCL56295.1"/>
    </source>
</evidence>
<proteinExistence type="predicted"/>
<reference evidence="4" key="2">
    <citation type="submission" date="2020-09" db="EMBL/GenBank/DDBJ databases">
        <title>Complete genome sequencing of Faecalibacillus intestinalis strain 14EGH31.</title>
        <authorList>
            <person name="Sakamoto M."/>
            <person name="Murakami T."/>
            <person name="Mori H."/>
        </authorList>
    </citation>
    <scope>NUCLEOTIDE SEQUENCE [LARGE SCALE GENOMIC DNA]</scope>
    <source>
        <strain evidence="4">14EGH31</strain>
    </source>
</reference>
<evidence type="ECO:0000313" key="2">
    <source>
        <dbReference type="EMBL" id="MCB8561309.1"/>
    </source>
</evidence>
<gene>
    <name evidence="1" type="primary">yneG</name>
    <name evidence="1" type="ORF">Fi14EGH31_00070</name>
    <name evidence="2" type="ORF">LJD74_04680</name>
    <name evidence="3" type="ORF">NE542_06660</name>
</gene>
<accession>A0A7I8E172</accession>
<dbReference type="InterPro" id="IPR020378">
    <property type="entry name" value="DUF4186"/>
</dbReference>
<reference evidence="3" key="4">
    <citation type="submission" date="2022-06" db="EMBL/GenBank/DDBJ databases">
        <title>Isolation of gut microbiota from human fecal samples.</title>
        <authorList>
            <person name="Pamer E.G."/>
            <person name="Barat B."/>
            <person name="Waligurski E."/>
            <person name="Medina S."/>
            <person name="Paddock L."/>
            <person name="Mostad J."/>
        </authorList>
    </citation>
    <scope>NUCLEOTIDE SEQUENCE</scope>
    <source>
        <strain evidence="3">DFI.6.24</strain>
    </source>
</reference>
<dbReference type="GeneID" id="70578407"/>
<evidence type="ECO:0000313" key="4">
    <source>
        <dbReference type="Proteomes" id="UP000593842"/>
    </source>
</evidence>
<name>A0A7I8E172_9FIRM</name>
<dbReference type="EMBL" id="JAJDKQ010000006">
    <property type="protein sequence ID" value="MCB8561309.1"/>
    <property type="molecule type" value="Genomic_DNA"/>
</dbReference>
<protein>
    <submittedName>
        <fullName evidence="2">DUF4186 domain-containing protein</fullName>
    </submittedName>
</protein>
<dbReference type="KEGG" id="fit:Fi14EGH31_00070"/>
<dbReference type="Proteomes" id="UP000593842">
    <property type="component" value="Chromosome"/>
</dbReference>
<dbReference type="AlphaFoldDB" id="A0A7I8E172"/>
<dbReference type="EMBL" id="AP024085">
    <property type="protein sequence ID" value="BCL56295.1"/>
    <property type="molecule type" value="Genomic_DNA"/>
</dbReference>
<reference evidence="2" key="3">
    <citation type="submission" date="2021-10" db="EMBL/GenBank/DDBJ databases">
        <title>Collection of gut derived symbiotic bacterial strains cultured from healthy donors.</title>
        <authorList>
            <person name="Lin H."/>
            <person name="Littmann E."/>
            <person name="Kohout C."/>
            <person name="Pamer E.G."/>
        </authorList>
    </citation>
    <scope>NUCLEOTIDE SEQUENCE</scope>
    <source>
        <strain evidence="2">DFI.5.2</strain>
    </source>
</reference>
<dbReference type="Pfam" id="PF13811">
    <property type="entry name" value="DUF4186"/>
    <property type="match status" value="1"/>
</dbReference>
<reference evidence="1" key="1">
    <citation type="journal article" date="2020" name="Microbiol. Resour. Announc.">
        <title>Complete Genome Sequence of Faecalibacillus intestinalis JCM 34082, Isolated from Feces from a Healthy Japanese Female.</title>
        <authorList>
            <person name="Sakamoto M."/>
            <person name="Ikeyama N."/>
            <person name="Toyoda A."/>
            <person name="Murakami T."/>
            <person name="Mori H."/>
            <person name="Ohkuma M."/>
        </authorList>
    </citation>
    <scope>NUCLEOTIDE SEQUENCE</scope>
    <source>
        <strain evidence="1">14EGH31</strain>
    </source>
</reference>
<dbReference type="RefSeq" id="WP_227351971.1">
    <property type="nucleotide sequence ID" value="NZ_AP024085.1"/>
</dbReference>